<dbReference type="EMBL" id="QPJS01000004">
    <property type="protein sequence ID" value="RCX02317.1"/>
    <property type="molecule type" value="Genomic_DNA"/>
</dbReference>
<proteinExistence type="predicted"/>
<evidence type="ECO:0000313" key="1">
    <source>
        <dbReference type="EMBL" id="RCX02317.1"/>
    </source>
</evidence>
<name>A0A369A2M6_9FLAO</name>
<dbReference type="AlphaFoldDB" id="A0A369A2M6"/>
<comment type="caution">
    <text evidence="1">The sequence shown here is derived from an EMBL/GenBank/DDBJ whole genome shotgun (WGS) entry which is preliminary data.</text>
</comment>
<gene>
    <name evidence="1" type="ORF">DES35_10476</name>
</gene>
<protein>
    <submittedName>
        <fullName evidence="1">Uncharacterized protein DUF429</fullName>
    </submittedName>
</protein>
<evidence type="ECO:0000313" key="2">
    <source>
        <dbReference type="Proteomes" id="UP000253517"/>
    </source>
</evidence>
<reference evidence="1 2" key="1">
    <citation type="submission" date="2018-07" db="EMBL/GenBank/DDBJ databases">
        <title>Genomic Encyclopedia of Type Strains, Phase IV (KMG-IV): sequencing the most valuable type-strain genomes for metagenomic binning, comparative biology and taxonomic classification.</title>
        <authorList>
            <person name="Goeker M."/>
        </authorList>
    </citation>
    <scope>NUCLEOTIDE SEQUENCE [LARGE SCALE GENOMIC DNA]</scope>
    <source>
        <strain evidence="1 2">DSM 21410</strain>
    </source>
</reference>
<keyword evidence="2" id="KW-1185">Reference proteome</keyword>
<organism evidence="1 2">
    <name type="scientific">Schleiferia thermophila</name>
    <dbReference type="NCBI Taxonomy" id="884107"/>
    <lineage>
        <taxon>Bacteria</taxon>
        <taxon>Pseudomonadati</taxon>
        <taxon>Bacteroidota</taxon>
        <taxon>Flavobacteriia</taxon>
        <taxon>Flavobacteriales</taxon>
        <taxon>Schleiferiaceae</taxon>
        <taxon>Schleiferia</taxon>
    </lineage>
</organism>
<sequence length="193" mass="21462">MGVDFGSRYAGTTAIAVYESAKVYFLSCKKDEDADQFIFQSALHFRPDALFLDAPLSLPGLYKGLAGCTDYFYRKADVQAGAMSPMFLGGLTARAIRLKDQLKNHQIPVYETYPKLLAVELSLLTHGYKGNKSDLLTCRRLLCCLFNPKISIAEEGITSWHHLDALLALMSAMKFVSHESKIYGDEAEGQIFC</sequence>
<accession>A0A369A2M6</accession>
<dbReference type="Proteomes" id="UP000253517">
    <property type="component" value="Unassembled WGS sequence"/>
</dbReference>